<dbReference type="Proteomes" id="UP000242133">
    <property type="component" value="Unassembled WGS sequence"/>
</dbReference>
<dbReference type="RefSeq" id="WP_106591514.1">
    <property type="nucleotide sequence ID" value="NZ_PYGI01000009.1"/>
</dbReference>
<evidence type="ECO:0008006" key="3">
    <source>
        <dbReference type="Google" id="ProtNLM"/>
    </source>
</evidence>
<dbReference type="PROSITE" id="PS51257">
    <property type="entry name" value="PROKAR_LIPOPROTEIN"/>
    <property type="match status" value="1"/>
</dbReference>
<evidence type="ECO:0000313" key="1">
    <source>
        <dbReference type="EMBL" id="PSL14071.1"/>
    </source>
</evidence>
<accession>A0A2P8EX70</accession>
<gene>
    <name evidence="1" type="ORF">CLV44_1097</name>
</gene>
<dbReference type="EMBL" id="PYGI01000009">
    <property type="protein sequence ID" value="PSL14071.1"/>
    <property type="molecule type" value="Genomic_DNA"/>
</dbReference>
<protein>
    <recommendedName>
        <fullName evidence="3">Lipoprotein</fullName>
    </recommendedName>
</protein>
<reference evidence="1 2" key="1">
    <citation type="submission" date="2018-03" db="EMBL/GenBank/DDBJ databases">
        <title>Genomic Encyclopedia of Archaeal and Bacterial Type Strains, Phase II (KMG-II): from individual species to whole genera.</title>
        <authorList>
            <person name="Goeker M."/>
        </authorList>
    </citation>
    <scope>NUCLEOTIDE SEQUENCE [LARGE SCALE GENOMIC DNA]</scope>
    <source>
        <strain evidence="1 2">DSM 17586</strain>
    </source>
</reference>
<dbReference type="AlphaFoldDB" id="A0A2P8EX70"/>
<proteinExistence type="predicted"/>
<name>A0A2P8EX70_9GAMM</name>
<dbReference type="OrthoDB" id="5998705at2"/>
<evidence type="ECO:0000313" key="2">
    <source>
        <dbReference type="Proteomes" id="UP000242133"/>
    </source>
</evidence>
<organism evidence="1 2">
    <name type="scientific">Marinobacterium halophilum</name>
    <dbReference type="NCBI Taxonomy" id="267374"/>
    <lineage>
        <taxon>Bacteria</taxon>
        <taxon>Pseudomonadati</taxon>
        <taxon>Pseudomonadota</taxon>
        <taxon>Gammaproteobacteria</taxon>
        <taxon>Oceanospirillales</taxon>
        <taxon>Oceanospirillaceae</taxon>
        <taxon>Marinobacterium</taxon>
    </lineage>
</organism>
<sequence length="129" mass="14929">MVKLNIFFAIIISFITTSCIADEKEKIKYDLSQLNNFSYTKKDKSIHIKYQPTLESLYFSPGINIHIENEKIILEVLRCNVNKECKPDLKSEYDDQGYANVVITQNYDTGKIFISGDREEIALDQLNQP</sequence>
<comment type="caution">
    <text evidence="1">The sequence shown here is derived from an EMBL/GenBank/DDBJ whole genome shotgun (WGS) entry which is preliminary data.</text>
</comment>
<keyword evidence="2" id="KW-1185">Reference proteome</keyword>